<keyword evidence="3" id="KW-0862">Zinc</keyword>
<proteinExistence type="predicted"/>
<evidence type="ECO:0000256" key="3">
    <source>
        <dbReference type="ARBA" id="ARBA00022833"/>
    </source>
</evidence>
<accession>C3YEX1</accession>
<gene>
    <name evidence="6" type="ORF">BRAFLDRAFT_223599</name>
</gene>
<evidence type="ECO:0000313" key="6">
    <source>
        <dbReference type="EMBL" id="EEN61215.1"/>
    </source>
</evidence>
<dbReference type="InterPro" id="IPR017907">
    <property type="entry name" value="Znf_RING_CS"/>
</dbReference>
<keyword evidence="1" id="KW-0479">Metal-binding</keyword>
<dbReference type="InterPro" id="IPR013083">
    <property type="entry name" value="Znf_RING/FYVE/PHD"/>
</dbReference>
<dbReference type="SUPFAM" id="SSF57850">
    <property type="entry name" value="RING/U-box"/>
    <property type="match status" value="1"/>
</dbReference>
<organism>
    <name type="scientific">Branchiostoma floridae</name>
    <name type="common">Florida lancelet</name>
    <name type="synonym">Amphioxus</name>
    <dbReference type="NCBI Taxonomy" id="7739"/>
    <lineage>
        <taxon>Eukaryota</taxon>
        <taxon>Metazoa</taxon>
        <taxon>Chordata</taxon>
        <taxon>Cephalochordata</taxon>
        <taxon>Leptocardii</taxon>
        <taxon>Amphioxiformes</taxon>
        <taxon>Branchiostomatidae</taxon>
        <taxon>Branchiostoma</taxon>
    </lineage>
</organism>
<dbReference type="GO" id="GO:0008270">
    <property type="term" value="F:zinc ion binding"/>
    <property type="evidence" value="ECO:0007669"/>
    <property type="project" value="UniProtKB-KW"/>
</dbReference>
<dbReference type="PANTHER" id="PTHR25462:SF296">
    <property type="entry name" value="MEIOTIC P26, ISOFORM F"/>
    <property type="match status" value="1"/>
</dbReference>
<dbReference type="InParanoid" id="C3YEX1"/>
<evidence type="ECO:0000256" key="4">
    <source>
        <dbReference type="PROSITE-ProRule" id="PRU00175"/>
    </source>
</evidence>
<dbReference type="InterPro" id="IPR001841">
    <property type="entry name" value="Znf_RING"/>
</dbReference>
<name>C3YEX1_BRAFL</name>
<dbReference type="AlphaFoldDB" id="C3YEX1"/>
<dbReference type="eggNOG" id="KOG2177">
    <property type="taxonomic scope" value="Eukaryota"/>
</dbReference>
<keyword evidence="2 4" id="KW-0863">Zinc-finger</keyword>
<dbReference type="PANTHER" id="PTHR25462">
    <property type="entry name" value="BONUS, ISOFORM C-RELATED"/>
    <property type="match status" value="1"/>
</dbReference>
<feature type="domain" description="RING-type" evidence="5">
    <location>
        <begin position="16"/>
        <end position="55"/>
    </location>
</feature>
<dbReference type="PROSITE" id="PS50089">
    <property type="entry name" value="ZF_RING_2"/>
    <property type="match status" value="1"/>
</dbReference>
<feature type="non-terminal residue" evidence="6">
    <location>
        <position position="78"/>
    </location>
</feature>
<reference evidence="6" key="1">
    <citation type="journal article" date="2008" name="Nature">
        <title>The amphioxus genome and the evolution of the chordate karyotype.</title>
        <authorList>
            <consortium name="US DOE Joint Genome Institute (JGI-PGF)"/>
            <person name="Putnam N.H."/>
            <person name="Butts T."/>
            <person name="Ferrier D.E.K."/>
            <person name="Furlong R.F."/>
            <person name="Hellsten U."/>
            <person name="Kawashima T."/>
            <person name="Robinson-Rechavi M."/>
            <person name="Shoguchi E."/>
            <person name="Terry A."/>
            <person name="Yu J.-K."/>
            <person name="Benito-Gutierrez E.L."/>
            <person name="Dubchak I."/>
            <person name="Garcia-Fernandez J."/>
            <person name="Gibson-Brown J.J."/>
            <person name="Grigoriev I.V."/>
            <person name="Horton A.C."/>
            <person name="de Jong P.J."/>
            <person name="Jurka J."/>
            <person name="Kapitonov V.V."/>
            <person name="Kohara Y."/>
            <person name="Kuroki Y."/>
            <person name="Lindquist E."/>
            <person name="Lucas S."/>
            <person name="Osoegawa K."/>
            <person name="Pennacchio L.A."/>
            <person name="Salamov A.A."/>
            <person name="Satou Y."/>
            <person name="Sauka-Spengler T."/>
            <person name="Schmutz J."/>
            <person name="Shin-I T."/>
            <person name="Toyoda A."/>
            <person name="Bronner-Fraser M."/>
            <person name="Fujiyama A."/>
            <person name="Holland L.Z."/>
            <person name="Holland P.W.H."/>
            <person name="Satoh N."/>
            <person name="Rokhsar D.S."/>
        </authorList>
    </citation>
    <scope>NUCLEOTIDE SEQUENCE [LARGE SCALE GENOMIC DNA]</scope>
    <source>
        <strain evidence="6">S238N-H82</strain>
        <tissue evidence="6">Testes</tissue>
    </source>
</reference>
<dbReference type="InterPro" id="IPR047153">
    <property type="entry name" value="TRIM45/56/19-like"/>
</dbReference>
<protein>
    <recommendedName>
        <fullName evidence="5">RING-type domain-containing protein</fullName>
    </recommendedName>
</protein>
<dbReference type="EMBL" id="GG666507">
    <property type="protein sequence ID" value="EEN61215.1"/>
    <property type="molecule type" value="Genomic_DNA"/>
</dbReference>
<dbReference type="PROSITE" id="PS00518">
    <property type="entry name" value="ZF_RING_1"/>
    <property type="match status" value="1"/>
</dbReference>
<dbReference type="InterPro" id="IPR027370">
    <property type="entry name" value="Znf-RING_euk"/>
</dbReference>
<evidence type="ECO:0000256" key="1">
    <source>
        <dbReference type="ARBA" id="ARBA00022723"/>
    </source>
</evidence>
<sequence>MASRPAAAFSSQTHLCKVCSKVFDQPKVLTCLHTFCRSCLENIPAFGGALTCPTCGQDTPLQQDGVQSLPDNTLVAKL</sequence>
<dbReference type="Gene3D" id="3.30.40.10">
    <property type="entry name" value="Zinc/RING finger domain, C3HC4 (zinc finger)"/>
    <property type="match status" value="1"/>
</dbReference>
<dbReference type="SMART" id="SM00184">
    <property type="entry name" value="RING"/>
    <property type="match status" value="1"/>
</dbReference>
<dbReference type="Pfam" id="PF13445">
    <property type="entry name" value="zf-RING_UBOX"/>
    <property type="match status" value="1"/>
</dbReference>
<evidence type="ECO:0000259" key="5">
    <source>
        <dbReference type="PROSITE" id="PS50089"/>
    </source>
</evidence>
<evidence type="ECO:0000256" key="2">
    <source>
        <dbReference type="ARBA" id="ARBA00022771"/>
    </source>
</evidence>